<reference evidence="1" key="1">
    <citation type="journal article" date="2021" name="Proc. Natl. Acad. Sci. U.S.A.">
        <title>A Catalog of Tens of Thousands of Viruses from Human Metagenomes Reveals Hidden Associations with Chronic Diseases.</title>
        <authorList>
            <person name="Tisza M.J."/>
            <person name="Buck C.B."/>
        </authorList>
    </citation>
    <scope>NUCLEOTIDE SEQUENCE</scope>
    <source>
        <strain evidence="1">CtCsQ3</strain>
    </source>
</reference>
<dbReference type="EMBL" id="BK015823">
    <property type="protein sequence ID" value="DAE26832.1"/>
    <property type="molecule type" value="Genomic_DNA"/>
</dbReference>
<name>A0A8S5R619_9VIRU</name>
<protein>
    <submittedName>
        <fullName evidence="1">Uncharacterized protein</fullName>
    </submittedName>
</protein>
<proteinExistence type="predicted"/>
<sequence>MSNVEIVTNIDIASEIAHATVTEVLANMENERVSYVLMGVLQQIETIQDNVNNFNLKEQDKATKEVA</sequence>
<organism evidence="1">
    <name type="scientific">virus sp. ctCsQ3</name>
    <dbReference type="NCBI Taxonomy" id="2826794"/>
    <lineage>
        <taxon>Viruses</taxon>
    </lineage>
</organism>
<accession>A0A8S5R619</accession>
<evidence type="ECO:0000313" key="1">
    <source>
        <dbReference type="EMBL" id="DAE26832.1"/>
    </source>
</evidence>